<evidence type="ECO:0000313" key="3">
    <source>
        <dbReference type="RefSeq" id="XP_022236610.1"/>
    </source>
</evidence>
<protein>
    <submittedName>
        <fullName evidence="3">Shematrin-like protein 2</fullName>
    </submittedName>
</protein>
<feature type="chain" id="PRO_5046925818" evidence="1">
    <location>
        <begin position="18"/>
        <end position="131"/>
    </location>
</feature>
<proteinExistence type="predicted"/>
<dbReference type="Proteomes" id="UP000694941">
    <property type="component" value="Unplaced"/>
</dbReference>
<gene>
    <name evidence="3" type="primary">LOC106477264</name>
</gene>
<evidence type="ECO:0000313" key="2">
    <source>
        <dbReference type="Proteomes" id="UP000694941"/>
    </source>
</evidence>
<sequence>MKTLILVAALFVAAVLAEDKDLEKSETYGYPVGYGAYGHGYGGHGYLGAGYGAYGHGALGAHSRYGAYGHGAHGLHANVAHRNLNAYGAHGGYGGHYRDIGAYARNKGAGYTRAYAYDKQDLSRCIYFPGY</sequence>
<keyword evidence="1" id="KW-0732">Signal</keyword>
<reference evidence="3" key="1">
    <citation type="submission" date="2025-08" db="UniProtKB">
        <authorList>
            <consortium name="RefSeq"/>
        </authorList>
    </citation>
    <scope>IDENTIFICATION</scope>
    <source>
        <tissue evidence="3">Muscle</tissue>
    </source>
</reference>
<feature type="signal peptide" evidence="1">
    <location>
        <begin position="1"/>
        <end position="17"/>
    </location>
</feature>
<evidence type="ECO:0000256" key="1">
    <source>
        <dbReference type="SAM" id="SignalP"/>
    </source>
</evidence>
<name>A0ABM1RZ05_LIMPO</name>
<accession>A0ABM1RZ05</accession>
<dbReference type="GeneID" id="106477264"/>
<keyword evidence="2" id="KW-1185">Reference proteome</keyword>
<dbReference type="RefSeq" id="XP_022236610.1">
    <property type="nucleotide sequence ID" value="XM_022380902.1"/>
</dbReference>
<organism evidence="2 3">
    <name type="scientific">Limulus polyphemus</name>
    <name type="common">Atlantic horseshoe crab</name>
    <dbReference type="NCBI Taxonomy" id="6850"/>
    <lineage>
        <taxon>Eukaryota</taxon>
        <taxon>Metazoa</taxon>
        <taxon>Ecdysozoa</taxon>
        <taxon>Arthropoda</taxon>
        <taxon>Chelicerata</taxon>
        <taxon>Merostomata</taxon>
        <taxon>Xiphosura</taxon>
        <taxon>Limulidae</taxon>
        <taxon>Limulus</taxon>
    </lineage>
</organism>